<dbReference type="GO" id="GO:0006355">
    <property type="term" value="P:regulation of DNA-templated transcription"/>
    <property type="evidence" value="ECO:0007669"/>
    <property type="project" value="InterPro"/>
</dbReference>
<evidence type="ECO:0000256" key="4">
    <source>
        <dbReference type="ARBA" id="ARBA00023163"/>
    </source>
</evidence>
<dbReference type="GO" id="GO:0005634">
    <property type="term" value="C:nucleus"/>
    <property type="evidence" value="ECO:0007669"/>
    <property type="project" value="UniProtKB-SubCell"/>
</dbReference>
<reference evidence="7 8" key="1">
    <citation type="journal article" date="2017" name="Front. Genet.">
        <title>Draft sequencing of the heterozygous diploid genome of Satsuma (Citrus unshiu Marc.) using a hybrid assembly approach.</title>
        <authorList>
            <person name="Shimizu T."/>
            <person name="Tanizawa Y."/>
            <person name="Mochizuki T."/>
            <person name="Nagasaki H."/>
            <person name="Yoshioka T."/>
            <person name="Toyoda A."/>
            <person name="Fujiyama A."/>
            <person name="Kaminuma E."/>
            <person name="Nakamura Y."/>
        </authorList>
    </citation>
    <scope>NUCLEOTIDE SEQUENCE [LARGE SCALE GENOMIC DNA]</scope>
    <source>
        <strain evidence="8">cv. Miyagawa wase</strain>
    </source>
</reference>
<name>A0A2H5N5W3_CITUN</name>
<organism evidence="7 8">
    <name type="scientific">Citrus unshiu</name>
    <name type="common">Satsuma mandarin</name>
    <name type="synonym">Citrus nobilis var. unshiu</name>
    <dbReference type="NCBI Taxonomy" id="55188"/>
    <lineage>
        <taxon>Eukaryota</taxon>
        <taxon>Viridiplantae</taxon>
        <taxon>Streptophyta</taxon>
        <taxon>Embryophyta</taxon>
        <taxon>Tracheophyta</taxon>
        <taxon>Spermatophyta</taxon>
        <taxon>Magnoliopsida</taxon>
        <taxon>eudicotyledons</taxon>
        <taxon>Gunneridae</taxon>
        <taxon>Pentapetalae</taxon>
        <taxon>rosids</taxon>
        <taxon>malvids</taxon>
        <taxon>Sapindales</taxon>
        <taxon>Rutaceae</taxon>
        <taxon>Aurantioideae</taxon>
        <taxon>Citrus</taxon>
    </lineage>
</organism>
<proteinExistence type="predicted"/>
<dbReference type="SUPFAM" id="SSF101941">
    <property type="entry name" value="NAC domain"/>
    <property type="match status" value="1"/>
</dbReference>
<comment type="subcellular location">
    <subcellularLocation>
        <location evidence="1">Nucleus</location>
    </subcellularLocation>
</comment>
<keyword evidence="3" id="KW-0238">DNA-binding</keyword>
<dbReference type="STRING" id="55188.A0A2H5N5W3"/>
<dbReference type="InterPro" id="IPR003441">
    <property type="entry name" value="NAC-dom"/>
</dbReference>
<keyword evidence="8" id="KW-1185">Reference proteome</keyword>
<comment type="caution">
    <text evidence="7">The sequence shown here is derived from an EMBL/GenBank/DDBJ whole genome shotgun (WGS) entry which is preliminary data.</text>
</comment>
<keyword evidence="5" id="KW-0539">Nucleus</keyword>
<dbReference type="GO" id="GO:0003677">
    <property type="term" value="F:DNA binding"/>
    <property type="evidence" value="ECO:0007669"/>
    <property type="project" value="UniProtKB-KW"/>
</dbReference>
<accession>A0A2H5N5W3</accession>
<evidence type="ECO:0000256" key="2">
    <source>
        <dbReference type="ARBA" id="ARBA00023015"/>
    </source>
</evidence>
<dbReference type="PROSITE" id="PS51005">
    <property type="entry name" value="NAC"/>
    <property type="match status" value="1"/>
</dbReference>
<dbReference type="InterPro" id="IPR036093">
    <property type="entry name" value="NAC_dom_sf"/>
</dbReference>
<dbReference type="PANTHER" id="PTHR31989">
    <property type="entry name" value="NAC DOMAIN-CONTAINING PROTEIN 82-RELATED"/>
    <property type="match status" value="1"/>
</dbReference>
<dbReference type="Proteomes" id="UP000236630">
    <property type="component" value="Unassembled WGS sequence"/>
</dbReference>
<keyword evidence="4" id="KW-0804">Transcription</keyword>
<evidence type="ECO:0000256" key="3">
    <source>
        <dbReference type="ARBA" id="ARBA00023125"/>
    </source>
</evidence>
<feature type="domain" description="NAC" evidence="6">
    <location>
        <begin position="1"/>
        <end position="102"/>
    </location>
</feature>
<evidence type="ECO:0000256" key="1">
    <source>
        <dbReference type="ARBA" id="ARBA00004123"/>
    </source>
</evidence>
<gene>
    <name evidence="7" type="ORF">CUMW_283250</name>
</gene>
<evidence type="ECO:0000259" key="6">
    <source>
        <dbReference type="PROSITE" id="PS51005"/>
    </source>
</evidence>
<dbReference type="EMBL" id="BDQV01003635">
    <property type="protein sequence ID" value="GAY35634.1"/>
    <property type="molecule type" value="Genomic_DNA"/>
</dbReference>
<sequence>MQFGGPNVEDGEDLYFSLKKSVNGSRTDRRVGAGTWQGEEAGKVVVSRNSREKIGSKKRFRYEKDKSPHDGCWIMHEYSLNPPLLPQNLECSDLVPCQIRKNDEPGMENSRNRKLTNLLLKKTLISLHLLSRVTDTKSSVDATNRSVVLQGSRGKLSANSHDQLQPSAQTHLIFTSSDLQGYQQMPLTDQIPHHQLQLSVEEYQSTVQTPFILEEKQDIAVSIQHITHDQLE</sequence>
<dbReference type="Pfam" id="PF02365">
    <property type="entry name" value="NAM"/>
    <property type="match status" value="1"/>
</dbReference>
<evidence type="ECO:0000313" key="8">
    <source>
        <dbReference type="Proteomes" id="UP000236630"/>
    </source>
</evidence>
<dbReference type="AlphaFoldDB" id="A0A2H5N5W3"/>
<dbReference type="Gene3D" id="2.170.150.80">
    <property type="entry name" value="NAC domain"/>
    <property type="match status" value="1"/>
</dbReference>
<keyword evidence="2" id="KW-0805">Transcription regulation</keyword>
<protein>
    <recommendedName>
        <fullName evidence="6">NAC domain-containing protein</fullName>
    </recommendedName>
</protein>
<evidence type="ECO:0000313" key="7">
    <source>
        <dbReference type="EMBL" id="GAY35634.1"/>
    </source>
</evidence>
<evidence type="ECO:0000256" key="5">
    <source>
        <dbReference type="ARBA" id="ARBA00023242"/>
    </source>
</evidence>